<feature type="compositionally biased region" description="Polar residues" evidence="1">
    <location>
        <begin position="200"/>
        <end position="217"/>
    </location>
</feature>
<evidence type="ECO:0000256" key="1">
    <source>
        <dbReference type="SAM" id="MobiDB-lite"/>
    </source>
</evidence>
<feature type="region of interest" description="Disordered" evidence="1">
    <location>
        <begin position="305"/>
        <end position="413"/>
    </location>
</feature>
<dbReference type="GeneTree" id="ENSGT00940000154739"/>
<feature type="region of interest" description="Disordered" evidence="1">
    <location>
        <begin position="150"/>
        <end position="171"/>
    </location>
</feature>
<evidence type="ECO:0000313" key="2">
    <source>
        <dbReference type="Ensembl" id="ENSSPAP00000015912.1"/>
    </source>
</evidence>
<feature type="compositionally biased region" description="Gly residues" evidence="1">
    <location>
        <begin position="324"/>
        <end position="337"/>
    </location>
</feature>
<accession>A0A3B5AQV0</accession>
<dbReference type="InterPro" id="IPR042779">
    <property type="entry name" value="MISP/MISP3-like"/>
</dbReference>
<feature type="compositionally biased region" description="Basic and acidic residues" evidence="1">
    <location>
        <begin position="305"/>
        <end position="317"/>
    </location>
</feature>
<protein>
    <recommendedName>
        <fullName evidence="3">A-kinase anchor protein 2 C-terminal domain-containing protein</fullName>
    </recommendedName>
</protein>
<organism evidence="2">
    <name type="scientific">Stegastes partitus</name>
    <name type="common">bicolor damselfish</name>
    <dbReference type="NCBI Taxonomy" id="144197"/>
    <lineage>
        <taxon>Eukaryota</taxon>
        <taxon>Metazoa</taxon>
        <taxon>Chordata</taxon>
        <taxon>Craniata</taxon>
        <taxon>Vertebrata</taxon>
        <taxon>Euteleostomi</taxon>
        <taxon>Actinopterygii</taxon>
        <taxon>Neopterygii</taxon>
        <taxon>Teleostei</taxon>
        <taxon>Neoteleostei</taxon>
        <taxon>Acanthomorphata</taxon>
        <taxon>Ovalentaria</taxon>
        <taxon>Pomacentridae</taxon>
        <taxon>Stegastes</taxon>
    </lineage>
</organism>
<dbReference type="AlphaFoldDB" id="A0A3B5AQV0"/>
<dbReference type="PANTHER" id="PTHR18839">
    <property type="entry name" value="MITOTIC INTERACTOR AND SUBSTRATE OF PLK1 MISP FAMILY MEMBER"/>
    <property type="match status" value="1"/>
</dbReference>
<feature type="region of interest" description="Disordered" evidence="1">
    <location>
        <begin position="196"/>
        <end position="221"/>
    </location>
</feature>
<feature type="compositionally biased region" description="Basic and acidic residues" evidence="1">
    <location>
        <begin position="41"/>
        <end position="57"/>
    </location>
</feature>
<proteinExistence type="predicted"/>
<name>A0A3B5AQV0_9TELE</name>
<sequence length="413" mass="45247">MEYDSYDDSQSDSGVSVDFSPCSTMDGTTTTGTPATVSKETPIEREIRRAIEREQSLRRSRGLPNPPTSPEYVEIPLRKSILCQSLTKSERHQDKDRDLAGKKMKHEIHKETKREQDLVKLGKVPGFYDKGTVRQIREKKDLFEAFQTPSDSSFTARSKAPSWSSASEVSTLENHEDFLSQASTLRSSYVERRRSLDLLSPTQGPNSSKGVVVTDSSPRGPGFSEGTGCQVIILENNLSIPAQKHHHIKPDAEISNFGNPVISLSRTGGHDTLTAREKEKEVAVTENPFFKLRASTNLVKVKQDIQETQDREKELRKQRVSLYGNGGSPNGGGGAGRPVGLEVKNPVLSSSLNGLAVPYLPGSSSRGGSGPSAARQSAGKPCVWPPAQPEEEKINQPEVPQSPRTPRHKTPLV</sequence>
<feature type="compositionally biased region" description="Basic and acidic residues" evidence="1">
    <location>
        <begin position="88"/>
        <end position="101"/>
    </location>
</feature>
<feature type="compositionally biased region" description="Acidic residues" evidence="1">
    <location>
        <begin position="1"/>
        <end position="10"/>
    </location>
</feature>
<reference evidence="2" key="1">
    <citation type="submission" date="2023-09" db="UniProtKB">
        <authorList>
            <consortium name="Ensembl"/>
        </authorList>
    </citation>
    <scope>IDENTIFICATION</scope>
</reference>
<feature type="region of interest" description="Disordered" evidence="1">
    <location>
        <begin position="1"/>
        <end position="114"/>
    </location>
</feature>
<dbReference type="PANTHER" id="PTHR18839:SF0">
    <property type="entry name" value="MITOTIC INTERACTOR AND SUBSTRATE OF PLK1 ISOFORM X1-RELATED"/>
    <property type="match status" value="1"/>
</dbReference>
<dbReference type="Ensembl" id="ENSSPAT00000016169.1">
    <property type="protein sequence ID" value="ENSSPAP00000015912.1"/>
    <property type="gene ID" value="ENSSPAG00000012007.1"/>
</dbReference>
<evidence type="ECO:0008006" key="3">
    <source>
        <dbReference type="Google" id="ProtNLM"/>
    </source>
</evidence>